<accession>A0A3S9UYC8</accession>
<evidence type="ECO:0000313" key="1">
    <source>
        <dbReference type="EMBL" id="AZS15326.1"/>
    </source>
</evidence>
<gene>
    <name evidence="1" type="ORF">EI981_13225</name>
</gene>
<dbReference type="Proteomes" id="UP000270678">
    <property type="component" value="Chromosome"/>
</dbReference>
<sequence>MTKQDIANRLLALPGEIATAEDSVLEANRQVILAKEILQQKEDDLLLGNAIDGKNAEIRAAQMRQHTEHERLNLSNAELHLKNDVTRLGRLKDEFRALQAVANLLQGVA</sequence>
<keyword evidence="2" id="KW-1185">Reference proteome</keyword>
<dbReference type="RefSeq" id="WP_126998833.1">
    <property type="nucleotide sequence ID" value="NZ_CP034346.1"/>
</dbReference>
<name>A0A3S9UYC8_9BACL</name>
<dbReference type="EMBL" id="CP034346">
    <property type="protein sequence ID" value="AZS15326.1"/>
    <property type="molecule type" value="Genomic_DNA"/>
</dbReference>
<protein>
    <submittedName>
        <fullName evidence="1">Uncharacterized protein</fullName>
    </submittedName>
</protein>
<dbReference type="KEGG" id="plut:EI981_13225"/>
<dbReference type="AlphaFoldDB" id="A0A3S9UYC8"/>
<organism evidence="1 2">
    <name type="scientific">Paenibacillus lutimineralis</name>
    <dbReference type="NCBI Taxonomy" id="2707005"/>
    <lineage>
        <taxon>Bacteria</taxon>
        <taxon>Bacillati</taxon>
        <taxon>Bacillota</taxon>
        <taxon>Bacilli</taxon>
        <taxon>Bacillales</taxon>
        <taxon>Paenibacillaceae</taxon>
        <taxon>Paenibacillus</taxon>
    </lineage>
</organism>
<proteinExistence type="predicted"/>
<reference evidence="2" key="1">
    <citation type="submission" date="2018-12" db="EMBL/GenBank/DDBJ databases">
        <title>Complete genome sequence of Paenibacillus sp. MBLB1234.</title>
        <authorList>
            <person name="Nam Y.-D."/>
            <person name="Kang J."/>
            <person name="Chung W.-H."/>
            <person name="Park Y.S."/>
        </authorList>
    </citation>
    <scope>NUCLEOTIDE SEQUENCE [LARGE SCALE GENOMIC DNA]</scope>
    <source>
        <strain evidence="2">MBLB1234</strain>
    </source>
</reference>
<evidence type="ECO:0000313" key="2">
    <source>
        <dbReference type="Proteomes" id="UP000270678"/>
    </source>
</evidence>
<dbReference type="OrthoDB" id="2625231at2"/>